<dbReference type="EMBL" id="CP041166">
    <property type="protein sequence ID" value="QFR43038.1"/>
    <property type="molecule type" value="Genomic_DNA"/>
</dbReference>
<evidence type="ECO:0000313" key="3">
    <source>
        <dbReference type="EMBL" id="QFR43038.1"/>
    </source>
</evidence>
<evidence type="ECO:0000256" key="1">
    <source>
        <dbReference type="PROSITE-ProRule" id="PRU00023"/>
    </source>
</evidence>
<dbReference type="InterPro" id="IPR036770">
    <property type="entry name" value="Ankyrin_rpt-contain_sf"/>
</dbReference>
<keyword evidence="2" id="KW-0812">Transmembrane</keyword>
<feature type="repeat" description="ANK" evidence="1">
    <location>
        <begin position="85"/>
        <end position="117"/>
    </location>
</feature>
<feature type="repeat" description="ANK" evidence="1">
    <location>
        <begin position="118"/>
        <end position="150"/>
    </location>
</feature>
<dbReference type="Proteomes" id="UP000326061">
    <property type="component" value="Chromosome"/>
</dbReference>
<feature type="transmembrane region" description="Helical" evidence="2">
    <location>
        <begin position="198"/>
        <end position="216"/>
    </location>
</feature>
<name>A0AAJ4A352_9BACT</name>
<proteinExistence type="predicted"/>
<protein>
    <submittedName>
        <fullName evidence="3">Ankyrin repeat domain-containing protein</fullName>
    </submittedName>
</protein>
<keyword evidence="2" id="KW-0472">Membrane</keyword>
<evidence type="ECO:0000256" key="2">
    <source>
        <dbReference type="SAM" id="Phobius"/>
    </source>
</evidence>
<dbReference type="InterPro" id="IPR053080">
    <property type="entry name" value="PP1_regulatory_subunit_27"/>
</dbReference>
<dbReference type="InterPro" id="IPR002110">
    <property type="entry name" value="Ankyrin_rpt"/>
</dbReference>
<feature type="repeat" description="ANK" evidence="1">
    <location>
        <begin position="50"/>
        <end position="82"/>
    </location>
</feature>
<gene>
    <name evidence="3" type="ORF">FJR47_03595</name>
</gene>
<dbReference type="Gene3D" id="1.25.40.20">
    <property type="entry name" value="Ankyrin repeat-containing domain"/>
    <property type="match status" value="1"/>
</dbReference>
<dbReference type="Pfam" id="PF12796">
    <property type="entry name" value="Ank_2"/>
    <property type="match status" value="1"/>
</dbReference>
<keyword evidence="2" id="KW-1133">Transmembrane helix</keyword>
<dbReference type="PROSITE" id="PS50088">
    <property type="entry name" value="ANK_REPEAT"/>
    <property type="match status" value="3"/>
</dbReference>
<dbReference type="SMART" id="SM00248">
    <property type="entry name" value="ANK"/>
    <property type="match status" value="4"/>
</dbReference>
<dbReference type="PANTHER" id="PTHR46899:SF3">
    <property type="entry name" value="PROTEIN PHOSPHATASE 1 REGULATORY SUBUNIT 27"/>
    <property type="match status" value="1"/>
</dbReference>
<keyword evidence="1" id="KW-0040">ANK repeat</keyword>
<dbReference type="KEGG" id="suln:FJR47_03595"/>
<sequence length="232" mass="25296">MIDNALQQSPLGLIMKLEHKQNRKFSSLTSILFGLLFISALFGASDYSVPGEMPLMSAVRQNQLEKVKTLIANGADVNMKKAGAIEVTPLMVAARYGHTEIMEILIENGADVNVKSDEGYTALMRAARNGKTDAVKILLLNHADVNARNFGGMSALKFAAGCYPDIVQILLDNGADQGDLANTPMKRADCGPKIRLDFLLIIPALILIGIFSLITLKRTVFRHKSSQAEEHE</sequence>
<feature type="transmembrane region" description="Helical" evidence="2">
    <location>
        <begin position="25"/>
        <end position="44"/>
    </location>
</feature>
<reference evidence="4" key="1">
    <citation type="submission" date="2019-06" db="EMBL/GenBank/DDBJ databases">
        <title>Sulfurimonas gotlandica sp. nov., a chemoautotrophic and psychrotolerant epsilonproteobacterium isolated from a pelagic redoxcline, and an emended description of the genus Sulfurimonas.</title>
        <authorList>
            <person name="Wang S."/>
            <person name="Jiang L."/>
            <person name="Shao Z."/>
        </authorList>
    </citation>
    <scope>NUCLEOTIDE SEQUENCE [LARGE SCALE GENOMIC DNA]</scope>
    <source>
        <strain evidence="4">1-1N</strain>
    </source>
</reference>
<organism evidence="3 4">
    <name type="scientific">Sulfurimonas xiamenensis</name>
    <dbReference type="NCBI Taxonomy" id="2590021"/>
    <lineage>
        <taxon>Bacteria</taxon>
        <taxon>Pseudomonadati</taxon>
        <taxon>Campylobacterota</taxon>
        <taxon>Epsilonproteobacteria</taxon>
        <taxon>Campylobacterales</taxon>
        <taxon>Sulfurimonadaceae</taxon>
        <taxon>Sulfurimonas</taxon>
    </lineage>
</organism>
<accession>A0AAJ4A352</accession>
<dbReference type="AlphaFoldDB" id="A0AAJ4A352"/>
<keyword evidence="4" id="KW-1185">Reference proteome</keyword>
<evidence type="ECO:0000313" key="4">
    <source>
        <dbReference type="Proteomes" id="UP000326061"/>
    </source>
</evidence>
<dbReference type="PROSITE" id="PS50297">
    <property type="entry name" value="ANK_REP_REGION"/>
    <property type="match status" value="3"/>
</dbReference>
<dbReference type="SUPFAM" id="SSF48403">
    <property type="entry name" value="Ankyrin repeat"/>
    <property type="match status" value="1"/>
</dbReference>
<dbReference type="PANTHER" id="PTHR46899">
    <property type="entry name" value="PROTEIN PHOSPHATASE 1 REGULATORY SUBUNIT 27"/>
    <property type="match status" value="1"/>
</dbReference>